<sequence>MPRSLADAKKRIAILTTKPLDPEKPTVEELDGGLNASCRIVASTYAVGPQASETVDEKAVCEEGNVQALSTSNYSAEFDVFRYFDEETGLPETGTPDSEEDIGDQLFQMLKTKGTIVWLYEREVGLKSEVPFASGQPVEGYELLIDNPQKPQDQGGFIKRHIVGLPQKAWIDAEVAGTSGGGSGE</sequence>
<dbReference type="RefSeq" id="WP_039208816.1">
    <property type="nucleotide sequence ID" value="NZ_JTJZ01000018.1"/>
</dbReference>
<dbReference type="AlphaFoldDB" id="A0A0B9A176"/>
<gene>
    <name evidence="1" type="ORF">AE0388_1528</name>
</gene>
<reference evidence="1 2" key="1">
    <citation type="submission" date="2014-11" db="EMBL/GenBank/DDBJ databases">
        <title>Draft Genome Sequence of Brevibacterium linens AE038-8.</title>
        <authorList>
            <person name="Maizel D."/>
            <person name="Utturkar S.M."/>
            <person name="Brown S.D."/>
            <person name="Ferrero M."/>
            <person name="Rosen B.P."/>
        </authorList>
    </citation>
    <scope>NUCLEOTIDE SEQUENCE [LARGE SCALE GENOMIC DNA]</scope>
    <source>
        <strain evidence="1 2">AE038-8</strain>
    </source>
</reference>
<accession>A0A0B9A176</accession>
<evidence type="ECO:0000313" key="2">
    <source>
        <dbReference type="Proteomes" id="UP000031488"/>
    </source>
</evidence>
<dbReference type="OrthoDB" id="4954823at2"/>
<dbReference type="EMBL" id="JTJZ01000018">
    <property type="protein sequence ID" value="KHS52545.1"/>
    <property type="molecule type" value="Genomic_DNA"/>
</dbReference>
<comment type="caution">
    <text evidence="1">The sequence shown here is derived from an EMBL/GenBank/DDBJ whole genome shotgun (WGS) entry which is preliminary data.</text>
</comment>
<name>A0A0B9A176_BRELN</name>
<dbReference type="Pfam" id="PF25595">
    <property type="entry name" value="Phage_TTP_16"/>
    <property type="match status" value="1"/>
</dbReference>
<keyword evidence="2" id="KW-1185">Reference proteome</keyword>
<dbReference type="PATRIC" id="fig|1703.6.peg.1420"/>
<dbReference type="Proteomes" id="UP000031488">
    <property type="component" value="Unassembled WGS sequence"/>
</dbReference>
<proteinExistence type="predicted"/>
<protein>
    <recommendedName>
        <fullName evidence="3">Major tail protein</fullName>
    </recommendedName>
</protein>
<dbReference type="InterPro" id="IPR058009">
    <property type="entry name" value="TTP_Phage_16"/>
</dbReference>
<evidence type="ECO:0000313" key="1">
    <source>
        <dbReference type="EMBL" id="KHS52545.1"/>
    </source>
</evidence>
<organism evidence="1 2">
    <name type="scientific">Brevibacterium linens</name>
    <dbReference type="NCBI Taxonomy" id="1703"/>
    <lineage>
        <taxon>Bacteria</taxon>
        <taxon>Bacillati</taxon>
        <taxon>Actinomycetota</taxon>
        <taxon>Actinomycetes</taxon>
        <taxon>Micrococcales</taxon>
        <taxon>Brevibacteriaceae</taxon>
        <taxon>Brevibacterium</taxon>
    </lineage>
</organism>
<evidence type="ECO:0008006" key="3">
    <source>
        <dbReference type="Google" id="ProtNLM"/>
    </source>
</evidence>